<dbReference type="InterPro" id="IPR005659">
    <property type="entry name" value="Chemorcpt_Glu_NH3ase_CheD"/>
</dbReference>
<dbReference type="RefSeq" id="WP_021762051.1">
    <property type="nucleotide sequence ID" value="NC_022444.1"/>
</dbReference>
<gene>
    <name evidence="3" type="primary">cheD</name>
    <name evidence="4" type="ORF">DGI_3250</name>
</gene>
<dbReference type="STRING" id="1121448.DGI_3250"/>
<proteinExistence type="inferred from homology"/>
<dbReference type="AlphaFoldDB" id="T2GG46"/>
<dbReference type="KEGG" id="dgg:DGI_3250"/>
<evidence type="ECO:0000256" key="1">
    <source>
        <dbReference type="ARBA" id="ARBA00022500"/>
    </source>
</evidence>
<keyword evidence="1 3" id="KW-0145">Chemotaxis</keyword>
<dbReference type="PANTHER" id="PTHR35147">
    <property type="entry name" value="CHEMORECEPTOR GLUTAMINE DEAMIDASE CHED-RELATED"/>
    <property type="match status" value="1"/>
</dbReference>
<evidence type="ECO:0000313" key="5">
    <source>
        <dbReference type="Proteomes" id="UP000016587"/>
    </source>
</evidence>
<dbReference type="EMBL" id="CP006585">
    <property type="protein sequence ID" value="AGW14952.1"/>
    <property type="molecule type" value="Genomic_DNA"/>
</dbReference>
<keyword evidence="2 3" id="KW-0378">Hydrolase</keyword>
<dbReference type="GO" id="GO:0050568">
    <property type="term" value="F:protein-glutamine glutaminase activity"/>
    <property type="evidence" value="ECO:0007669"/>
    <property type="project" value="UniProtKB-UniRule"/>
</dbReference>
<dbReference type="PATRIC" id="fig|1121448.10.peg.3205"/>
<dbReference type="Gene3D" id="3.30.1330.200">
    <property type="match status" value="1"/>
</dbReference>
<dbReference type="HAMAP" id="MF_01440">
    <property type="entry name" value="CheD"/>
    <property type="match status" value="1"/>
</dbReference>
<evidence type="ECO:0000256" key="3">
    <source>
        <dbReference type="HAMAP-Rule" id="MF_01440"/>
    </source>
</evidence>
<accession>T2GG46</accession>
<dbReference type="Pfam" id="PF03975">
    <property type="entry name" value="CheD"/>
    <property type="match status" value="1"/>
</dbReference>
<dbReference type="InterPro" id="IPR011324">
    <property type="entry name" value="Cytotoxic_necrot_fac-like_cat"/>
</dbReference>
<comment type="catalytic activity">
    <reaction evidence="3">
        <text>L-glutaminyl-[protein] + H2O = L-glutamyl-[protein] + NH4(+)</text>
        <dbReference type="Rhea" id="RHEA:16441"/>
        <dbReference type="Rhea" id="RHEA-COMP:10207"/>
        <dbReference type="Rhea" id="RHEA-COMP:10208"/>
        <dbReference type="ChEBI" id="CHEBI:15377"/>
        <dbReference type="ChEBI" id="CHEBI:28938"/>
        <dbReference type="ChEBI" id="CHEBI:29973"/>
        <dbReference type="ChEBI" id="CHEBI:30011"/>
        <dbReference type="EC" id="3.5.1.44"/>
    </reaction>
</comment>
<comment type="function">
    <text evidence="3">Probably deamidates glutamine residues to glutamate on methyl-accepting chemotaxis receptors (MCPs), playing an important role in chemotaxis.</text>
</comment>
<evidence type="ECO:0000256" key="2">
    <source>
        <dbReference type="ARBA" id="ARBA00022801"/>
    </source>
</evidence>
<dbReference type="SUPFAM" id="SSF64438">
    <property type="entry name" value="CNF1/YfiH-like putative cysteine hydrolases"/>
    <property type="match status" value="1"/>
</dbReference>
<keyword evidence="5" id="KW-1185">Reference proteome</keyword>
<comment type="similarity">
    <text evidence="3">Belongs to the CheD family.</text>
</comment>
<protein>
    <recommendedName>
        <fullName evidence="3">Probable chemoreceptor glutamine deamidase CheD</fullName>
        <ecNumber evidence="3">3.5.1.44</ecNumber>
    </recommendedName>
</protein>
<dbReference type="InterPro" id="IPR038592">
    <property type="entry name" value="CheD-like_sf"/>
</dbReference>
<dbReference type="PANTHER" id="PTHR35147:SF1">
    <property type="entry name" value="CHEMORECEPTOR GLUTAMINE DEAMIDASE CHED-RELATED"/>
    <property type="match status" value="1"/>
</dbReference>
<dbReference type="HOGENOM" id="CLU_087854_2_0_7"/>
<dbReference type="GO" id="GO:0006935">
    <property type="term" value="P:chemotaxis"/>
    <property type="evidence" value="ECO:0007669"/>
    <property type="project" value="UniProtKB-UniRule"/>
</dbReference>
<name>T2GG46_MEGG1</name>
<organism evidence="4 5">
    <name type="scientific">Megalodesulfovibrio gigas (strain ATCC 19364 / DSM 1382 / NCIMB 9332 / VKM B-1759)</name>
    <name type="common">Desulfovibrio gigas</name>
    <dbReference type="NCBI Taxonomy" id="1121448"/>
    <lineage>
        <taxon>Bacteria</taxon>
        <taxon>Pseudomonadati</taxon>
        <taxon>Thermodesulfobacteriota</taxon>
        <taxon>Desulfovibrionia</taxon>
        <taxon>Desulfovibrionales</taxon>
        <taxon>Desulfovibrionaceae</taxon>
        <taxon>Megalodesulfovibrio</taxon>
    </lineage>
</organism>
<dbReference type="Proteomes" id="UP000016587">
    <property type="component" value="Chromosome"/>
</dbReference>
<dbReference type="EC" id="3.5.1.44" evidence="3"/>
<reference evidence="5" key="2">
    <citation type="submission" date="2013-07" db="EMBL/GenBank/DDBJ databases">
        <authorList>
            <person name="Morais-Silva F.O."/>
            <person name="Rezende A.M."/>
            <person name="Pimentel C."/>
            <person name="Resende D.M."/>
            <person name="Santos C.I."/>
            <person name="Clemente C."/>
            <person name="de Oliveira L.M."/>
            <person name="da Silva S.M."/>
            <person name="Costa D.A."/>
            <person name="Varela-Raposo A."/>
            <person name="Horacio E.C.A."/>
            <person name="Matos M."/>
            <person name="Flores O."/>
            <person name="Ruiz J.C."/>
            <person name="Rodrigues-Pousada C."/>
        </authorList>
    </citation>
    <scope>NUCLEOTIDE SEQUENCE [LARGE SCALE GENOMIC DNA]</scope>
    <source>
        <strain evidence="5">ATCC 19364 / DSM 1382 / NCIMB 9332 / VKM B-1759</strain>
    </source>
</reference>
<dbReference type="CDD" id="cd16352">
    <property type="entry name" value="CheD"/>
    <property type="match status" value="1"/>
</dbReference>
<dbReference type="OrthoDB" id="9807202at2"/>
<evidence type="ECO:0000313" key="4">
    <source>
        <dbReference type="EMBL" id="AGW14952.1"/>
    </source>
</evidence>
<dbReference type="eggNOG" id="COG1871">
    <property type="taxonomic scope" value="Bacteria"/>
</dbReference>
<reference evidence="4 5" key="1">
    <citation type="journal article" date="2013" name="J. Bacteriol.">
        <title>Roles of HynAB and Ech, the only two hydrogenases found in the model sulfate reducer Desulfovibrio gigas.</title>
        <authorList>
            <person name="Morais-Silva F.O."/>
            <person name="Santos C.I."/>
            <person name="Rodrigues R."/>
            <person name="Pereira I.A."/>
            <person name="Rodrigues-Pousada C."/>
        </authorList>
    </citation>
    <scope>NUCLEOTIDE SEQUENCE [LARGE SCALE GENOMIC DNA]</scope>
    <source>
        <strain evidence="5">ATCC 19364 / DSM 1382 / NCIMB 9332 / VKM B-1759</strain>
    </source>
</reference>
<keyword evidence="4" id="KW-0675">Receptor</keyword>
<sequence>MGPEQVVLTGEFKMARNAGLLVARGVGSCVVACLWDQARKLGGMAHIPMPSSSLDVQEAAHSPGLYADTALVGLLLPMERRGARREHMSVRLAGAGNMFEGCEVGFMGQLPTGILTSVTEVLRTLGLHVAAQSVGGAFGRSVFFDVGSGAIEVKLTNGKRVLL</sequence>